<evidence type="ECO:0000313" key="2">
    <source>
        <dbReference type="Proteomes" id="UP000004386"/>
    </source>
</evidence>
<comment type="caution">
    <text evidence="1">The sequence shown here is derived from an EMBL/GenBank/DDBJ whole genome shotgun (WGS) entry which is preliminary data.</text>
</comment>
<name>C4WRE3_9HYPH</name>
<reference evidence="1 2" key="1">
    <citation type="submission" date="2009-05" db="EMBL/GenBank/DDBJ databases">
        <authorList>
            <person name="Setubal J.C."/>
            <person name="Boyle S."/>
            <person name="Crasta O.R."/>
            <person name="Gillespie J.J."/>
            <person name="Kenyon R.W."/>
            <person name="Lu J."/>
            <person name="Mane S."/>
            <person name="Nagrani S."/>
            <person name="Shallom J.M."/>
            <person name="Shallom S."/>
            <person name="Shukla M."/>
            <person name="Snyder E.E."/>
            <person name="Sobral B.W."/>
            <person name="Wattam A.R."/>
            <person name="Will R."/>
            <person name="Williams K."/>
            <person name="Yoo H."/>
            <person name="Munk C."/>
            <person name="Tapia R."/>
            <person name="Green L."/>
            <person name="Rogers Y."/>
            <person name="Detter J.C."/>
            <person name="Bruce D."/>
            <person name="Brettin T.S."/>
            <person name="Tsolis R."/>
        </authorList>
    </citation>
    <scope>NUCLEOTIDE SEQUENCE [LARGE SCALE GENOMIC DNA]</scope>
    <source>
        <strain evidence="1 2">LMG 3301</strain>
        <plasmid evidence="1">unnamed</plasmid>
    </source>
</reference>
<dbReference type="HOGENOM" id="CLU_3293315_0_0_5"/>
<evidence type="ECO:0000313" key="1">
    <source>
        <dbReference type="EMBL" id="EEQ92736.1"/>
    </source>
</evidence>
<geneLocation type="plasmid" evidence="1">
    <name>unnamed</name>
</geneLocation>
<gene>
    <name evidence="1" type="ORF">OINT_3000024</name>
</gene>
<keyword evidence="1" id="KW-0614">Plasmid</keyword>
<protein>
    <submittedName>
        <fullName evidence="1">Uncharacterized protein</fullName>
    </submittedName>
</protein>
<accession>C4WRE3</accession>
<dbReference type="Proteomes" id="UP000004386">
    <property type="component" value="Unassembled WGS sequence"/>
</dbReference>
<dbReference type="EMBL" id="ACQA01000004">
    <property type="protein sequence ID" value="EEQ92736.1"/>
    <property type="molecule type" value="Genomic_DNA"/>
</dbReference>
<sequence length="40" mass="4353">MTAICGHSDEASMFTFVDIKLFHNSPRGSKSAIALACCYE</sequence>
<dbReference type="AlphaFoldDB" id="C4WRE3"/>
<organism evidence="1 2">
    <name type="scientific">Brucella intermedia LMG 3301</name>
    <dbReference type="NCBI Taxonomy" id="641118"/>
    <lineage>
        <taxon>Bacteria</taxon>
        <taxon>Pseudomonadati</taxon>
        <taxon>Pseudomonadota</taxon>
        <taxon>Alphaproteobacteria</taxon>
        <taxon>Hyphomicrobiales</taxon>
        <taxon>Brucellaceae</taxon>
        <taxon>Brucella/Ochrobactrum group</taxon>
        <taxon>Brucella</taxon>
    </lineage>
</organism>
<proteinExistence type="predicted"/>